<name>A0A0L0VGL3_9BASI</name>
<comment type="caution">
    <text evidence="1">The sequence shown here is derived from an EMBL/GenBank/DDBJ whole genome shotgun (WGS) entry which is preliminary data.</text>
</comment>
<dbReference type="AlphaFoldDB" id="A0A0L0VGL3"/>
<proteinExistence type="predicted"/>
<evidence type="ECO:0008006" key="3">
    <source>
        <dbReference type="Google" id="ProtNLM"/>
    </source>
</evidence>
<dbReference type="Proteomes" id="UP000054564">
    <property type="component" value="Unassembled WGS sequence"/>
</dbReference>
<accession>A0A0L0VGL3</accession>
<gene>
    <name evidence="1" type="ORF">PSTG_08344</name>
</gene>
<evidence type="ECO:0000313" key="1">
    <source>
        <dbReference type="EMBL" id="KNE98430.1"/>
    </source>
</evidence>
<evidence type="ECO:0000313" key="2">
    <source>
        <dbReference type="Proteomes" id="UP000054564"/>
    </source>
</evidence>
<reference evidence="2" key="1">
    <citation type="submission" date="2014-03" db="EMBL/GenBank/DDBJ databases">
        <title>The Genome Sequence of Puccinia striiformis f. sp. tritici PST-78.</title>
        <authorList>
            <consortium name="The Broad Institute Genome Sequencing Platform"/>
            <person name="Cuomo C."/>
            <person name="Hulbert S."/>
            <person name="Chen X."/>
            <person name="Walker B."/>
            <person name="Young S.K."/>
            <person name="Zeng Q."/>
            <person name="Gargeya S."/>
            <person name="Fitzgerald M."/>
            <person name="Haas B."/>
            <person name="Abouelleil A."/>
            <person name="Alvarado L."/>
            <person name="Arachchi H.M."/>
            <person name="Berlin A.M."/>
            <person name="Chapman S.B."/>
            <person name="Goldberg J."/>
            <person name="Griggs A."/>
            <person name="Gujja S."/>
            <person name="Hansen M."/>
            <person name="Howarth C."/>
            <person name="Imamovic A."/>
            <person name="Larimer J."/>
            <person name="McCowan C."/>
            <person name="Montmayeur A."/>
            <person name="Murphy C."/>
            <person name="Neiman D."/>
            <person name="Pearson M."/>
            <person name="Priest M."/>
            <person name="Roberts A."/>
            <person name="Saif S."/>
            <person name="Shea T."/>
            <person name="Sisk P."/>
            <person name="Sykes S."/>
            <person name="Wortman J."/>
            <person name="Nusbaum C."/>
            <person name="Birren B."/>
        </authorList>
    </citation>
    <scope>NUCLEOTIDE SEQUENCE [LARGE SCALE GENOMIC DNA]</scope>
    <source>
        <strain evidence="2">race PST-78</strain>
    </source>
</reference>
<organism evidence="1 2">
    <name type="scientific">Puccinia striiformis f. sp. tritici PST-78</name>
    <dbReference type="NCBI Taxonomy" id="1165861"/>
    <lineage>
        <taxon>Eukaryota</taxon>
        <taxon>Fungi</taxon>
        <taxon>Dikarya</taxon>
        <taxon>Basidiomycota</taxon>
        <taxon>Pucciniomycotina</taxon>
        <taxon>Pucciniomycetes</taxon>
        <taxon>Pucciniales</taxon>
        <taxon>Pucciniaceae</taxon>
        <taxon>Puccinia</taxon>
    </lineage>
</organism>
<protein>
    <recommendedName>
        <fullName evidence="3">hAT-like transposase RNase-H fold domain-containing protein</fullName>
    </recommendedName>
</protein>
<keyword evidence="2" id="KW-1185">Reference proteome</keyword>
<dbReference type="EMBL" id="AJIL01000057">
    <property type="protein sequence ID" value="KNE98430.1"/>
    <property type="molecule type" value="Genomic_DNA"/>
</dbReference>
<sequence>MDIKPTIRSYSNKKLAWHYSIQIEFEFEYSNRFDSMCYALIMHADLVSMLHPSFQDKYFKIAGWEADWINEALWLTREMFTTFYKPEIKILPSSQPNKSNKVIRFSYYSGDFYSS</sequence>